<reference evidence="1" key="1">
    <citation type="journal article" date="2015" name="Nature">
        <title>Complex archaea that bridge the gap between prokaryotes and eukaryotes.</title>
        <authorList>
            <person name="Spang A."/>
            <person name="Saw J.H."/>
            <person name="Jorgensen S.L."/>
            <person name="Zaremba-Niedzwiedzka K."/>
            <person name="Martijn J."/>
            <person name="Lind A.E."/>
            <person name="van Eijk R."/>
            <person name="Schleper C."/>
            <person name="Guy L."/>
            <person name="Ettema T.J."/>
        </authorList>
    </citation>
    <scope>NUCLEOTIDE SEQUENCE</scope>
</reference>
<dbReference type="EMBL" id="LAZR01011240">
    <property type="protein sequence ID" value="KKM62706.1"/>
    <property type="molecule type" value="Genomic_DNA"/>
</dbReference>
<organism evidence="1">
    <name type="scientific">marine sediment metagenome</name>
    <dbReference type="NCBI Taxonomy" id="412755"/>
    <lineage>
        <taxon>unclassified sequences</taxon>
        <taxon>metagenomes</taxon>
        <taxon>ecological metagenomes</taxon>
    </lineage>
</organism>
<evidence type="ECO:0000313" key="1">
    <source>
        <dbReference type="EMBL" id="KKM62706.1"/>
    </source>
</evidence>
<protein>
    <submittedName>
        <fullName evidence="1">Uncharacterized protein</fullName>
    </submittedName>
</protein>
<dbReference type="AlphaFoldDB" id="A0A0F9JK17"/>
<proteinExistence type="predicted"/>
<gene>
    <name evidence="1" type="ORF">LCGC14_1518890</name>
</gene>
<comment type="caution">
    <text evidence="1">The sequence shown here is derived from an EMBL/GenBank/DDBJ whole genome shotgun (WGS) entry which is preliminary data.</text>
</comment>
<name>A0A0F9JK17_9ZZZZ</name>
<sequence length="94" mass="11207">MDFIKGHRAILQRDAIIHRYLGNNMWFQRTSVDTKKIVTIIKRDIYPLSQIKKDCVIIQFDEGDDNDVYFALPKYLTEVKRFPMRTSPLKFIDI</sequence>
<accession>A0A0F9JK17</accession>